<reference evidence="1 2" key="1">
    <citation type="submission" date="2016-10" db="EMBL/GenBank/DDBJ databases">
        <authorList>
            <person name="Varghese N."/>
            <person name="Submissions S."/>
        </authorList>
    </citation>
    <scope>NUCLEOTIDE SEQUENCE [LARGE SCALE GENOMIC DNA]</scope>
    <source>
        <strain evidence="1 2">LMG 22274</strain>
    </source>
</reference>
<dbReference type="SUPFAM" id="SSF53850">
    <property type="entry name" value="Periplasmic binding protein-like II"/>
    <property type="match status" value="1"/>
</dbReference>
<comment type="caution">
    <text evidence="1">The sequence shown here is derived from an EMBL/GenBank/DDBJ whole genome shotgun (WGS) entry which is preliminary data.</text>
</comment>
<proteinExistence type="predicted"/>
<gene>
    <name evidence="1" type="ORF">SAMN05216550_10455</name>
</gene>
<dbReference type="EMBL" id="FNZM01000004">
    <property type="protein sequence ID" value="SEJ33603.1"/>
    <property type="molecule type" value="Genomic_DNA"/>
</dbReference>
<evidence type="ECO:0000313" key="1">
    <source>
        <dbReference type="EMBL" id="SEJ33603.1"/>
    </source>
</evidence>
<protein>
    <submittedName>
        <fullName evidence="1">Uncharacterized protein</fullName>
    </submittedName>
</protein>
<dbReference type="Proteomes" id="UP000183529">
    <property type="component" value="Unassembled WGS sequence"/>
</dbReference>
<evidence type="ECO:0000313" key="2">
    <source>
        <dbReference type="Proteomes" id="UP000183529"/>
    </source>
</evidence>
<dbReference type="Gene3D" id="3.40.190.10">
    <property type="entry name" value="Periplasmic binding protein-like II"/>
    <property type="match status" value="1"/>
</dbReference>
<dbReference type="AlphaFoldDB" id="A0AAQ1JT15"/>
<organism evidence="1 2">
    <name type="scientific">Paraburkholderia tropica</name>
    <dbReference type="NCBI Taxonomy" id="92647"/>
    <lineage>
        <taxon>Bacteria</taxon>
        <taxon>Pseudomonadati</taxon>
        <taxon>Pseudomonadota</taxon>
        <taxon>Betaproteobacteria</taxon>
        <taxon>Burkholderiales</taxon>
        <taxon>Burkholderiaceae</taxon>
        <taxon>Paraburkholderia</taxon>
    </lineage>
</organism>
<accession>A0AAQ1JT15</accession>
<name>A0AAQ1JT15_9BURK</name>
<sequence>MTGEILTDAVVNRIGHLLAVSRNLEFAFFVRVADKRGLHQNRWNIGRFQYGESGLFAAPAYLEAHGTPVDVVDLSCHEFASYVNDLIQLDTVRWLDEVVSNPRLSFQSSSMIAQLFAAMSAAGIVMH</sequence>